<protein>
    <recommendedName>
        <fullName evidence="9">Bowman-Birk serine protease inhibitors family domain-containing protein</fullName>
    </recommendedName>
</protein>
<dbReference type="AlphaFoldDB" id="A0AAD4TES4"/>
<comment type="similarity">
    <text evidence="1 7">Belongs to the Bowman-Birk serine protease inhibitor family.</text>
</comment>
<feature type="disulfide bond" evidence="6">
    <location>
        <begin position="83"/>
        <end position="128"/>
    </location>
</feature>
<dbReference type="CDD" id="cd00023">
    <property type="entry name" value="BBI"/>
    <property type="match status" value="1"/>
</dbReference>
<organism evidence="10 11">
    <name type="scientific">Papaver atlanticum</name>
    <dbReference type="NCBI Taxonomy" id="357466"/>
    <lineage>
        <taxon>Eukaryota</taxon>
        <taxon>Viridiplantae</taxon>
        <taxon>Streptophyta</taxon>
        <taxon>Embryophyta</taxon>
        <taxon>Tracheophyta</taxon>
        <taxon>Spermatophyta</taxon>
        <taxon>Magnoliopsida</taxon>
        <taxon>Ranunculales</taxon>
        <taxon>Papaveraceae</taxon>
        <taxon>Papaveroideae</taxon>
        <taxon>Papaver</taxon>
    </lineage>
</organism>
<evidence type="ECO:0000256" key="3">
    <source>
        <dbReference type="ARBA" id="ARBA00022900"/>
    </source>
</evidence>
<keyword evidence="3 7" id="KW-0722">Serine protease inhibitor</keyword>
<dbReference type="PANTHER" id="PTHR33479:SF19">
    <property type="entry name" value="BOWMAN-BIRK TYPE PROTEINASE INHIBITOR C-II"/>
    <property type="match status" value="1"/>
</dbReference>
<dbReference type="Gene3D" id="2.10.69.10">
    <property type="entry name" value="Cysteine Protease (Bromelain) Inhibitor, subunit H"/>
    <property type="match status" value="1"/>
</dbReference>
<dbReference type="SUPFAM" id="SSF57247">
    <property type="entry name" value="Bowman-Birk inhibitor, BBI"/>
    <property type="match status" value="1"/>
</dbReference>
<dbReference type="Proteomes" id="UP001202328">
    <property type="component" value="Unassembled WGS sequence"/>
</dbReference>
<keyword evidence="2 7" id="KW-0646">Protease inhibitor</keyword>
<dbReference type="GO" id="GO:0004867">
    <property type="term" value="F:serine-type endopeptidase inhibitor activity"/>
    <property type="evidence" value="ECO:0007669"/>
    <property type="project" value="UniProtKB-KW"/>
</dbReference>
<comment type="caution">
    <text evidence="10">The sequence shown here is derived from an EMBL/GenBank/DDBJ whole genome shotgun (WGS) entry which is preliminary data.</text>
</comment>
<evidence type="ECO:0000313" key="11">
    <source>
        <dbReference type="Proteomes" id="UP001202328"/>
    </source>
</evidence>
<evidence type="ECO:0000256" key="5">
    <source>
        <dbReference type="PIRSR" id="PIRSR600877-50"/>
    </source>
</evidence>
<reference evidence="10" key="1">
    <citation type="submission" date="2022-04" db="EMBL/GenBank/DDBJ databases">
        <title>A functionally conserved STORR gene fusion in Papaver species that diverged 16.8 million years ago.</title>
        <authorList>
            <person name="Catania T."/>
        </authorList>
    </citation>
    <scope>NUCLEOTIDE SEQUENCE</scope>
    <source>
        <strain evidence="10">S-188037</strain>
    </source>
</reference>
<keyword evidence="11" id="KW-1185">Reference proteome</keyword>
<feature type="disulfide bond" evidence="6">
    <location>
        <begin position="102"/>
        <end position="109"/>
    </location>
</feature>
<dbReference type="PANTHER" id="PTHR33479">
    <property type="entry name" value="BOWMAN-BIRK TYPE BRAN TRYPSIN INHIBITOR"/>
    <property type="match status" value="1"/>
</dbReference>
<keyword evidence="4 6" id="KW-1015">Disulfide bond</keyword>
<keyword evidence="8" id="KW-0732">Signal</keyword>
<accession>A0AAD4TES4</accession>
<evidence type="ECO:0000256" key="1">
    <source>
        <dbReference type="ARBA" id="ARBA00008506"/>
    </source>
</evidence>
<feature type="site" description="Reactive bond for trypsin" evidence="5">
    <location>
        <begin position="87"/>
        <end position="88"/>
    </location>
</feature>
<feature type="disulfide bond" evidence="6">
    <location>
        <begin position="79"/>
        <end position="132"/>
    </location>
</feature>
<evidence type="ECO:0000313" key="10">
    <source>
        <dbReference type="EMBL" id="KAI3953875.1"/>
    </source>
</evidence>
<dbReference type="EMBL" id="JAJJMB010002020">
    <property type="protein sequence ID" value="KAI3953875.1"/>
    <property type="molecule type" value="Genomic_DNA"/>
</dbReference>
<evidence type="ECO:0000256" key="8">
    <source>
        <dbReference type="SAM" id="SignalP"/>
    </source>
</evidence>
<feature type="disulfide bond" evidence="6">
    <location>
        <begin position="80"/>
        <end position="95"/>
    </location>
</feature>
<gene>
    <name evidence="10" type="ORF">MKW98_017699</name>
</gene>
<dbReference type="InterPro" id="IPR035995">
    <property type="entry name" value="Bowman-Birk_prot_inh"/>
</dbReference>
<proteinExistence type="inferred from homology"/>
<feature type="signal peptide" evidence="8">
    <location>
        <begin position="1"/>
        <end position="26"/>
    </location>
</feature>
<dbReference type="InterPro" id="IPR000877">
    <property type="entry name" value="Prot_inh_BBI"/>
</dbReference>
<evidence type="ECO:0000259" key="9">
    <source>
        <dbReference type="SMART" id="SM00269"/>
    </source>
</evidence>
<feature type="disulfide bond" evidence="6">
    <location>
        <begin position="111"/>
        <end position="119"/>
    </location>
</feature>
<evidence type="ECO:0000256" key="4">
    <source>
        <dbReference type="ARBA" id="ARBA00023157"/>
    </source>
</evidence>
<feature type="disulfide bond" evidence="6">
    <location>
        <begin position="106"/>
        <end position="121"/>
    </location>
</feature>
<name>A0AAD4TES4_9MAGN</name>
<sequence>MKPQTSSKLAVVILTLFVVLVATTSSRSTITTAEAEETLNLSSSIHNFIRVNKIDDHDSNVLQADDQSSIKEQMGATGCCDLCPCTKSIPPQCQCTDIKPQCHAKCKACRCTRSQPPQCRCMDKTSFCYPKCSSSPTTHT</sequence>
<feature type="domain" description="Bowman-Birk serine protease inhibitors family" evidence="9">
    <location>
        <begin position="79"/>
        <end position="132"/>
    </location>
</feature>
<dbReference type="Pfam" id="PF00228">
    <property type="entry name" value="Bowman-Birk_leg"/>
    <property type="match status" value="2"/>
</dbReference>
<feature type="site" description="Reactive bond for trypsin" evidence="5">
    <location>
        <begin position="113"/>
        <end position="114"/>
    </location>
</feature>
<evidence type="ECO:0000256" key="7">
    <source>
        <dbReference type="RuleBase" id="RU003856"/>
    </source>
</evidence>
<dbReference type="SMART" id="SM00269">
    <property type="entry name" value="BowB"/>
    <property type="match status" value="1"/>
</dbReference>
<dbReference type="GO" id="GO:0005576">
    <property type="term" value="C:extracellular region"/>
    <property type="evidence" value="ECO:0007669"/>
    <property type="project" value="InterPro"/>
</dbReference>
<feature type="chain" id="PRO_5042271687" description="Bowman-Birk serine protease inhibitors family domain-containing protein" evidence="8">
    <location>
        <begin position="27"/>
        <end position="140"/>
    </location>
</feature>
<evidence type="ECO:0000256" key="6">
    <source>
        <dbReference type="PIRSR" id="PIRSR600877-51"/>
    </source>
</evidence>
<feature type="disulfide bond" evidence="6">
    <location>
        <begin position="85"/>
        <end position="93"/>
    </location>
</feature>
<evidence type="ECO:0000256" key="2">
    <source>
        <dbReference type="ARBA" id="ARBA00022690"/>
    </source>
</evidence>